<proteinExistence type="predicted"/>
<evidence type="ECO:0000259" key="4">
    <source>
        <dbReference type="PROSITE" id="PS50977"/>
    </source>
</evidence>
<dbReference type="Proteomes" id="UP001247754">
    <property type="component" value="Unassembled WGS sequence"/>
</dbReference>
<name>A0ABU1F7D0_9RHOB</name>
<keyword evidence="1 2" id="KW-0238">DNA-binding</keyword>
<reference evidence="5 6" key="1">
    <citation type="submission" date="2023-09" db="EMBL/GenBank/DDBJ databases">
        <title>Xinfangfangia sedmenti sp. nov., isolated the sedment.</title>
        <authorList>
            <person name="Xu L."/>
        </authorList>
    </citation>
    <scope>NUCLEOTIDE SEQUENCE [LARGE SCALE GENOMIC DNA]</scope>
    <source>
        <strain evidence="5 6">LG-4</strain>
    </source>
</reference>
<dbReference type="Pfam" id="PF00440">
    <property type="entry name" value="TetR_N"/>
    <property type="match status" value="1"/>
</dbReference>
<evidence type="ECO:0000256" key="1">
    <source>
        <dbReference type="ARBA" id="ARBA00023125"/>
    </source>
</evidence>
<dbReference type="Gene3D" id="1.10.357.10">
    <property type="entry name" value="Tetracycline Repressor, domain 2"/>
    <property type="match status" value="1"/>
</dbReference>
<dbReference type="InterPro" id="IPR001647">
    <property type="entry name" value="HTH_TetR"/>
</dbReference>
<protein>
    <submittedName>
        <fullName evidence="5">TetR/AcrR family transcriptional regulator</fullName>
    </submittedName>
</protein>
<comment type="caution">
    <text evidence="5">The sequence shown here is derived from an EMBL/GenBank/DDBJ whole genome shotgun (WGS) entry which is preliminary data.</text>
</comment>
<organism evidence="5 6">
    <name type="scientific">Ruixingdingia sedimenti</name>
    <dbReference type="NCBI Taxonomy" id="3073604"/>
    <lineage>
        <taxon>Bacteria</taxon>
        <taxon>Pseudomonadati</taxon>
        <taxon>Pseudomonadota</taxon>
        <taxon>Alphaproteobacteria</taxon>
        <taxon>Rhodobacterales</taxon>
        <taxon>Paracoccaceae</taxon>
        <taxon>Ruixingdingia</taxon>
    </lineage>
</organism>
<sequence>MKAAAPRKPRKTRAEKSAENRRALMQAAAEVVGEVGYREASIARITQRAGLAQGTFYLYFQSQQDLFDQLLPSIGSELLDRLARDVHGSRNILEVEEAGFRGFFAFLRENPAFFRILNEAEVAAPVAYEQHFNLLRARYIQSLERSWKRGELPDYRPEELEVLAYILMAARSYLYLRYSKDQQGPRPIPEWVVDTFMKFVRGGFLQGRGGLDDPPVQQAGTGDKTGADSQP</sequence>
<gene>
    <name evidence="5" type="ORF">RGD00_09255</name>
</gene>
<dbReference type="InterPro" id="IPR023772">
    <property type="entry name" value="DNA-bd_HTH_TetR-type_CS"/>
</dbReference>
<dbReference type="PRINTS" id="PR00455">
    <property type="entry name" value="HTHTETR"/>
</dbReference>
<evidence type="ECO:0000313" key="5">
    <source>
        <dbReference type="EMBL" id="MDR5652790.1"/>
    </source>
</evidence>
<evidence type="ECO:0000256" key="2">
    <source>
        <dbReference type="PROSITE-ProRule" id="PRU00335"/>
    </source>
</evidence>
<dbReference type="RefSeq" id="WP_310457036.1">
    <property type="nucleotide sequence ID" value="NZ_JAVKPH010000008.1"/>
</dbReference>
<dbReference type="PANTHER" id="PTHR43479:SF11">
    <property type="entry name" value="ACREF_ENVCD OPERON REPRESSOR-RELATED"/>
    <property type="match status" value="1"/>
</dbReference>
<feature type="DNA-binding region" description="H-T-H motif" evidence="2">
    <location>
        <begin position="41"/>
        <end position="60"/>
    </location>
</feature>
<dbReference type="InterPro" id="IPR009057">
    <property type="entry name" value="Homeodomain-like_sf"/>
</dbReference>
<accession>A0ABU1F7D0</accession>
<evidence type="ECO:0000313" key="6">
    <source>
        <dbReference type="Proteomes" id="UP001247754"/>
    </source>
</evidence>
<feature type="region of interest" description="Disordered" evidence="3">
    <location>
        <begin position="207"/>
        <end position="231"/>
    </location>
</feature>
<dbReference type="InterPro" id="IPR050624">
    <property type="entry name" value="HTH-type_Tx_Regulator"/>
</dbReference>
<dbReference type="EMBL" id="JAVKPH010000008">
    <property type="protein sequence ID" value="MDR5652790.1"/>
    <property type="molecule type" value="Genomic_DNA"/>
</dbReference>
<dbReference type="SUPFAM" id="SSF46689">
    <property type="entry name" value="Homeodomain-like"/>
    <property type="match status" value="1"/>
</dbReference>
<keyword evidence="6" id="KW-1185">Reference proteome</keyword>
<dbReference type="PROSITE" id="PS50977">
    <property type="entry name" value="HTH_TETR_2"/>
    <property type="match status" value="1"/>
</dbReference>
<evidence type="ECO:0000256" key="3">
    <source>
        <dbReference type="SAM" id="MobiDB-lite"/>
    </source>
</evidence>
<dbReference type="PANTHER" id="PTHR43479">
    <property type="entry name" value="ACREF/ENVCD OPERON REPRESSOR-RELATED"/>
    <property type="match status" value="1"/>
</dbReference>
<dbReference type="PROSITE" id="PS01081">
    <property type="entry name" value="HTH_TETR_1"/>
    <property type="match status" value="1"/>
</dbReference>
<feature type="domain" description="HTH tetR-type" evidence="4">
    <location>
        <begin position="18"/>
        <end position="78"/>
    </location>
</feature>